<dbReference type="GO" id="GO:0005840">
    <property type="term" value="C:ribosome"/>
    <property type="evidence" value="ECO:0007669"/>
    <property type="project" value="UniProtKB-KW"/>
</dbReference>
<dbReference type="InterPro" id="IPR040066">
    <property type="entry name" value="WDR31"/>
</dbReference>
<dbReference type="Gene3D" id="2.130.10.10">
    <property type="entry name" value="YVTN repeat-like/Quinoprotein amine dehydrogenase"/>
    <property type="match status" value="2"/>
</dbReference>
<feature type="repeat" description="WD" evidence="5">
    <location>
        <begin position="111"/>
        <end position="152"/>
    </location>
</feature>
<dbReference type="SUPFAM" id="SSF50978">
    <property type="entry name" value="WD40 repeat-like"/>
    <property type="match status" value="1"/>
</dbReference>
<evidence type="ECO:0000256" key="2">
    <source>
        <dbReference type="ARBA" id="ARBA00022737"/>
    </source>
</evidence>
<evidence type="ECO:0000256" key="5">
    <source>
        <dbReference type="PROSITE-ProRule" id="PRU00221"/>
    </source>
</evidence>
<dbReference type="InterPro" id="IPR019775">
    <property type="entry name" value="WD40_repeat_CS"/>
</dbReference>
<organism evidence="6 7">
    <name type="scientific">Angomonas deanei</name>
    <dbReference type="NCBI Taxonomy" id="59799"/>
    <lineage>
        <taxon>Eukaryota</taxon>
        <taxon>Discoba</taxon>
        <taxon>Euglenozoa</taxon>
        <taxon>Kinetoplastea</taxon>
        <taxon>Metakinetoplastina</taxon>
        <taxon>Trypanosomatida</taxon>
        <taxon>Trypanosomatidae</taxon>
        <taxon>Strigomonadinae</taxon>
        <taxon>Angomonas</taxon>
    </lineage>
</organism>
<dbReference type="PRINTS" id="PR00320">
    <property type="entry name" value="GPROTEINBRPT"/>
</dbReference>
<sequence>MRPAVPVVSNTCLDPKFRQFTPIFRQGAAARCVASCEGANRPQQVLAGGEDCSLALLNYETGHVMRRWVRAHEKTINSITRPLASGMFATGGRDNMAKVWQLTQDDPVAELGGHTMNVSSVDLHPTDPLLVSGSKDNTVRLWDLQQQEELYCGDIKMNVVHFVKFVPTVGCVAQGGEDLTLRLWDVRKGPGGFDLSLSCTLEGLDYFPTCCEIIGSRPHTILTGHSGVNGCGSYIGEWDLRMQKCLRLYTGHKQTVSSLRLATPSVYGEDKFFSASKDGVVGMWSIATDPEVDEVAFTEQFPVPEGPITSAECMDNGDFITAHENGCMTVFKSAEKGGPPCKRYRYVGIMTSVR</sequence>
<dbReference type="PROSITE" id="PS50082">
    <property type="entry name" value="WD_REPEATS_2"/>
    <property type="match status" value="3"/>
</dbReference>
<evidence type="ECO:0000256" key="3">
    <source>
        <dbReference type="ARBA" id="ARBA00022980"/>
    </source>
</evidence>
<feature type="repeat" description="WD" evidence="5">
    <location>
        <begin position="69"/>
        <end position="110"/>
    </location>
</feature>
<evidence type="ECO:0000256" key="1">
    <source>
        <dbReference type="ARBA" id="ARBA00022574"/>
    </source>
</evidence>
<feature type="repeat" description="WD" evidence="5">
    <location>
        <begin position="249"/>
        <end position="294"/>
    </location>
</feature>
<dbReference type="Pfam" id="PF00400">
    <property type="entry name" value="WD40"/>
    <property type="match status" value="3"/>
</dbReference>
<dbReference type="VEuPathDB" id="TriTrypDB:ADEAN_000843200"/>
<dbReference type="PANTHER" id="PTHR19869:SF1">
    <property type="entry name" value="WD REPEAT-CONTAINING PROTEIN 31"/>
    <property type="match status" value="1"/>
</dbReference>
<accession>A0A7G2CM40</accession>
<dbReference type="PANTHER" id="PTHR19869">
    <property type="entry name" value="SPERMATID WD-REPEAT PROTEIN"/>
    <property type="match status" value="1"/>
</dbReference>
<keyword evidence="1 5" id="KW-0853">WD repeat</keyword>
<gene>
    <name evidence="6" type="ORF">ADEAN_000843200</name>
</gene>
<dbReference type="InterPro" id="IPR036322">
    <property type="entry name" value="WD40_repeat_dom_sf"/>
</dbReference>
<dbReference type="EMBL" id="LR877163">
    <property type="protein sequence ID" value="CAD2220908.1"/>
    <property type="molecule type" value="Genomic_DNA"/>
</dbReference>
<dbReference type="GO" id="GO:1990904">
    <property type="term" value="C:ribonucleoprotein complex"/>
    <property type="evidence" value="ECO:0007669"/>
    <property type="project" value="UniProtKB-KW"/>
</dbReference>
<protein>
    <submittedName>
        <fullName evidence="6">WD domain, G-beta repeat, putative</fullName>
    </submittedName>
</protein>
<keyword evidence="7" id="KW-1185">Reference proteome</keyword>
<dbReference type="AlphaFoldDB" id="A0A7G2CM40"/>
<dbReference type="OrthoDB" id="6262491at2759"/>
<dbReference type="InterPro" id="IPR015943">
    <property type="entry name" value="WD40/YVTN_repeat-like_dom_sf"/>
</dbReference>
<proteinExistence type="predicted"/>
<evidence type="ECO:0000313" key="6">
    <source>
        <dbReference type="EMBL" id="CAD2220908.1"/>
    </source>
</evidence>
<name>A0A7G2CM40_9TRYP</name>
<dbReference type="SMART" id="SM00320">
    <property type="entry name" value="WD40"/>
    <property type="match status" value="5"/>
</dbReference>
<evidence type="ECO:0000256" key="4">
    <source>
        <dbReference type="ARBA" id="ARBA00023274"/>
    </source>
</evidence>
<keyword evidence="4" id="KW-0687">Ribonucleoprotein</keyword>
<dbReference type="InterPro" id="IPR020472">
    <property type="entry name" value="WD40_PAC1"/>
</dbReference>
<keyword evidence="2" id="KW-0677">Repeat</keyword>
<reference evidence="6 7" key="1">
    <citation type="submission" date="2020-08" db="EMBL/GenBank/DDBJ databases">
        <authorList>
            <person name="Newling K."/>
            <person name="Davey J."/>
            <person name="Forrester S."/>
        </authorList>
    </citation>
    <scope>NUCLEOTIDE SEQUENCE [LARGE SCALE GENOMIC DNA]</scope>
    <source>
        <strain evidence="7">Crithidia deanei Carvalho (ATCC PRA-265)</strain>
    </source>
</reference>
<dbReference type="PROSITE" id="PS50294">
    <property type="entry name" value="WD_REPEATS_REGION"/>
    <property type="match status" value="1"/>
</dbReference>
<dbReference type="InterPro" id="IPR001680">
    <property type="entry name" value="WD40_rpt"/>
</dbReference>
<evidence type="ECO:0000313" key="7">
    <source>
        <dbReference type="Proteomes" id="UP000515908"/>
    </source>
</evidence>
<dbReference type="PROSITE" id="PS00678">
    <property type="entry name" value="WD_REPEATS_1"/>
    <property type="match status" value="1"/>
</dbReference>
<keyword evidence="3" id="KW-0689">Ribosomal protein</keyword>
<dbReference type="Proteomes" id="UP000515908">
    <property type="component" value="Chromosome 19"/>
</dbReference>